<organism evidence="1 2">
    <name type="scientific">Heterorhabditis bacteriophora</name>
    <name type="common">Entomopathogenic nematode worm</name>
    <dbReference type="NCBI Taxonomy" id="37862"/>
    <lineage>
        <taxon>Eukaryota</taxon>
        <taxon>Metazoa</taxon>
        <taxon>Ecdysozoa</taxon>
        <taxon>Nematoda</taxon>
        <taxon>Chromadorea</taxon>
        <taxon>Rhabditida</taxon>
        <taxon>Rhabditina</taxon>
        <taxon>Rhabditomorpha</taxon>
        <taxon>Strongyloidea</taxon>
        <taxon>Heterorhabditidae</taxon>
        <taxon>Heterorhabditis</taxon>
    </lineage>
</organism>
<evidence type="ECO:0000313" key="2">
    <source>
        <dbReference type="WBParaSite" id="Hba_07432"/>
    </source>
</evidence>
<dbReference type="Proteomes" id="UP000095283">
    <property type="component" value="Unplaced"/>
</dbReference>
<keyword evidence="1" id="KW-1185">Reference proteome</keyword>
<proteinExistence type="predicted"/>
<sequence>MPLRRFLPLENQRRYDLVEGYNNHYHSSIKMTPIEFIIIYSLKIKSKFKIGDTVRITKYKI</sequence>
<reference evidence="2" key="1">
    <citation type="submission" date="2016-11" db="UniProtKB">
        <authorList>
            <consortium name="WormBaseParasite"/>
        </authorList>
    </citation>
    <scope>IDENTIFICATION</scope>
</reference>
<dbReference type="AlphaFoldDB" id="A0A1I7WQL2"/>
<protein>
    <submittedName>
        <fullName evidence="2">Transposase</fullName>
    </submittedName>
</protein>
<evidence type="ECO:0000313" key="1">
    <source>
        <dbReference type="Proteomes" id="UP000095283"/>
    </source>
</evidence>
<dbReference type="WBParaSite" id="Hba_07432">
    <property type="protein sequence ID" value="Hba_07432"/>
    <property type="gene ID" value="Hba_07432"/>
</dbReference>
<name>A0A1I7WQL2_HETBA</name>
<accession>A0A1I7WQL2</accession>